<feature type="domain" description="Fibronectin type-III" evidence="3">
    <location>
        <begin position="414"/>
        <end position="516"/>
    </location>
</feature>
<feature type="chain" id="PRO_5029491562" description="Fibronectin type-III domain-containing protein" evidence="2">
    <location>
        <begin position="27"/>
        <end position="2176"/>
    </location>
</feature>
<evidence type="ECO:0000259" key="3">
    <source>
        <dbReference type="PROSITE" id="PS50853"/>
    </source>
</evidence>
<gene>
    <name evidence="4" type="ORF">FOZ60_005812</name>
</gene>
<feature type="domain" description="Fibronectin type-III" evidence="3">
    <location>
        <begin position="793"/>
        <end position="899"/>
    </location>
</feature>
<dbReference type="InterPro" id="IPR003961">
    <property type="entry name" value="FN3_dom"/>
</dbReference>
<dbReference type="InterPro" id="IPR050713">
    <property type="entry name" value="RTP_Phos/Ushers"/>
</dbReference>
<dbReference type="SMART" id="SM00060">
    <property type="entry name" value="FN3"/>
    <property type="match status" value="5"/>
</dbReference>
<evidence type="ECO:0000313" key="5">
    <source>
        <dbReference type="Proteomes" id="UP000541610"/>
    </source>
</evidence>
<name>A0A7J6PG24_PEROL</name>
<evidence type="ECO:0000313" key="4">
    <source>
        <dbReference type="EMBL" id="KAF4695075.1"/>
    </source>
</evidence>
<dbReference type="OrthoDB" id="439917at2759"/>
<accession>A0A7J6PG24</accession>
<feature type="signal peptide" evidence="2">
    <location>
        <begin position="1"/>
        <end position="26"/>
    </location>
</feature>
<dbReference type="GO" id="GO:0016020">
    <property type="term" value="C:membrane"/>
    <property type="evidence" value="ECO:0007669"/>
    <property type="project" value="UniProtKB-SubCell"/>
</dbReference>
<dbReference type="SUPFAM" id="SSF49265">
    <property type="entry name" value="Fibronectin type III"/>
    <property type="match status" value="6"/>
</dbReference>
<comment type="caution">
    <text evidence="4">The sequence shown here is derived from an EMBL/GenBank/DDBJ whole genome shotgun (WGS) entry which is preliminary data.</text>
</comment>
<dbReference type="PANTHER" id="PTHR46957:SF3">
    <property type="entry name" value="CYTOKINE RECEPTOR"/>
    <property type="match status" value="1"/>
</dbReference>
<protein>
    <recommendedName>
        <fullName evidence="3">Fibronectin type-III domain-containing protein</fullName>
    </recommendedName>
</protein>
<organism evidence="4 5">
    <name type="scientific">Perkinsus olseni</name>
    <name type="common">Perkinsus atlanticus</name>
    <dbReference type="NCBI Taxonomy" id="32597"/>
    <lineage>
        <taxon>Eukaryota</taxon>
        <taxon>Sar</taxon>
        <taxon>Alveolata</taxon>
        <taxon>Perkinsozoa</taxon>
        <taxon>Perkinsea</taxon>
        <taxon>Perkinsida</taxon>
        <taxon>Perkinsidae</taxon>
        <taxon>Perkinsus</taxon>
    </lineage>
</organism>
<feature type="domain" description="Fibronectin type-III" evidence="3">
    <location>
        <begin position="112"/>
        <end position="214"/>
    </location>
</feature>
<reference evidence="4 5" key="1">
    <citation type="submission" date="2020-04" db="EMBL/GenBank/DDBJ databases">
        <title>Perkinsus olseni comparative genomics.</title>
        <authorList>
            <person name="Bogema D.R."/>
        </authorList>
    </citation>
    <scope>NUCLEOTIDE SEQUENCE [LARGE SCALE GENOMIC DNA]</scope>
    <source>
        <strain evidence="4">00978-12</strain>
    </source>
</reference>
<dbReference type="Proteomes" id="UP000541610">
    <property type="component" value="Unassembled WGS sequence"/>
</dbReference>
<dbReference type="SMART" id="SM01411">
    <property type="entry name" value="Ephrin_rec_like"/>
    <property type="match status" value="2"/>
</dbReference>
<evidence type="ECO:0000256" key="1">
    <source>
        <dbReference type="SAM" id="MobiDB-lite"/>
    </source>
</evidence>
<evidence type="ECO:0000256" key="2">
    <source>
        <dbReference type="SAM" id="SignalP"/>
    </source>
</evidence>
<feature type="compositionally biased region" description="Basic and acidic residues" evidence="1">
    <location>
        <begin position="71"/>
        <end position="83"/>
    </location>
</feature>
<dbReference type="PROSITE" id="PS50853">
    <property type="entry name" value="FN3"/>
    <property type="match status" value="6"/>
</dbReference>
<dbReference type="Gene3D" id="2.60.40.10">
    <property type="entry name" value="Immunoglobulins"/>
    <property type="match status" value="6"/>
</dbReference>
<keyword evidence="2" id="KW-0732">Signal</keyword>
<dbReference type="CDD" id="cd00063">
    <property type="entry name" value="FN3"/>
    <property type="match status" value="5"/>
</dbReference>
<feature type="domain" description="Fibronectin type-III" evidence="3">
    <location>
        <begin position="520"/>
        <end position="617"/>
    </location>
</feature>
<feature type="domain" description="Fibronectin type-III" evidence="3">
    <location>
        <begin position="314"/>
        <end position="410"/>
    </location>
</feature>
<proteinExistence type="predicted"/>
<dbReference type="EMBL" id="JABANP010000024">
    <property type="protein sequence ID" value="KAF4695075.1"/>
    <property type="molecule type" value="Genomic_DNA"/>
</dbReference>
<dbReference type="InterPro" id="IPR013783">
    <property type="entry name" value="Ig-like_fold"/>
</dbReference>
<dbReference type="PANTHER" id="PTHR46957">
    <property type="entry name" value="CYTOKINE RECEPTOR"/>
    <property type="match status" value="1"/>
</dbReference>
<feature type="domain" description="Fibronectin type-III" evidence="3">
    <location>
        <begin position="1000"/>
        <end position="1102"/>
    </location>
</feature>
<feature type="region of interest" description="Disordered" evidence="1">
    <location>
        <begin position="58"/>
        <end position="86"/>
    </location>
</feature>
<sequence>MRPTVATIIKLCCLALTLQGTPFGDAYDVLDETNTELGGLAEYDDPAFRGYGPRAWSSRALQNDEGEDSSDDRVNKDTPDSGDRNATVVVVPSEPSETDEQYLMQLASLPAPPSHVAATPRSPTSIRVTWDIPYLGSCRLKRWEVESQEAGQPWWRAVQGCDPAELNVQCLPTCIAGDLTSQTSYRFRVRAICEDIPITSKFSCPSELATTHPVPASPPTGIRATSTMSDSGARVEWEPGAPGECQFQRWRVFAKLPRSRQSQPSAPLDRIVYILDKQERLEVCRDQLGNSNASADSNAITTPRSSRCDRKAPAPHSVTAAALNASSVIVAWSYDGALRDCVFHRWIVSAAGSEGHADCPELDQVDARRCVVGSLRSNTEYRFLMRVSCLNSDMSSGWSASSEPVRTPPLLATAPMFTSPTPLANDSILLAWKLPSNGIGDCEFASWDLLGRQLSSQDWTSVEGCRNLTSKCTTTCTAVGLDADTHYVFKVRPSCNNVDADGPFSGETFPVATKPRKAGVPSEVTAVVVGPTEILLGWRQPSLGQCASPRYRALAKIGDSDWFHPSGCNNNGGGSSNCTITELSCDTSYTFKVGVECENEYANSDYSAEVSAVTPRRGWSLLKASLATTNSGNYSGSDLNDCYSPAWEVAARNESGPWGPVLGCDLTSQQSTCARECTAKELLPATQYEFRVRVVCYNVQANSTWSSAVVAWTKPVPAPRPTMTVAEEGVTEVHVVWSRSTTGGCPASIDDEGGQLMWAVEARLVHDDTEAAGPWFTPSGCYSYRDLSCEALPPSRVHATAINTTSIGITWQAAFQTRSPDCTSLGYSIQMRSSNADAPWTPMGCGRDLLNDSTAASCVAVGLLSNTYYSFRASHVCLEATVSSSYTDWTDPPTMTLPVPAERPISITASTLSSGSLLVTWVPQRLEDCDLFEWLVETKVYPSDEAAWVRPSGCMSLLQSCVRSCLAAGLDSSQGYIFRNPVGTAQWCNPERSILLGTSTPLAVTASLVANFTDSRVRVAWLPTEANDCEFLAWSVTAASDTNPHPYEIARSTDPSVSDITVSSLACATSYSFSVARLCTLLEADSEASAYSSPVTTTLGPECISKASAPVLVEAGPPTTEELVLLWDGGPRQCNSSFSTWLRVGAIVTPLSSEVSAAELYTDHHCQRLQQYVEVRCIKLALRDWPSANSHFDAATDVDASLEYWDPTAGTGRLGAWSVAYLFRGIRSHGVFREGVLEGPTPPWTAPLGLPHFNTSATVECWTGWPCMLDMTKSSATLLHDGDRLIAVEDTDECATLYRGGLRGVPGSGISRGASGGVFPFGDISADGAPVQPLVQGPGTYKLCWCDGRASADCSDIQQFKIEAGRFAILGPLQTHEFNATVGTRPLCVTGVEGFGLQQGDLLAVVSSCGVAQGVRGIGSSRSVWQGISTPSVDGNAFCWDPLSVVAAVPGVYSLCWCSSRMACVDKGTPQFKALAGKIRVYGPYPDHDFGAVVRGARLSLTGITGVGLGREDRLAIMSECGDESTISGIPAGPASEHSLPGASSVSLDEGRSFYWGTEPVTATPGVYSVCWCGKGGSNSHTFSSCSSPSHFAAHAGSIEVVGPDPSQNRGLLLVRGTKGVIPRLWGRGFNVGDVFAVRRSGESCGNLTATRGPWETDIGSGGLSEAIDSDAMDSTRAFVSVVFRGRVLSQPGAYELCWCSPVPGARCGAGRLEDFRALAGTVKVVGPEPGQVFACARGEAPCTINGFKSTQSTYRDRLLIVRLDETCGTDRIDVSQSIGESTHNGETFTWATEAAGGFMITAGSYRLCWCSGVLQAASAQTCRSSRDFTVDAGMLHVFDPYVCSPSTGSSCHLLLPSLMAYPTSNSDVTSPTLIAATGLCSEADPPPLRVNLSETPDVGHGPLLNGSLTMKQDRCKCRRGYHETRAGDLTRQRCEPCSEGHWCPGDGAGQIACPTGRGTPGAGAIDSSQCVCLPGRYLAPDGTCRRCPEGFYKPHHGNDTSCRYNCMTHGISEEGSVSHLDCYCQGGSRLACDSLGRMTCVSCAGEDYVCPLNSTRTGRSMKCPRTAYLDLSGASTISPKDIQLLRRAAIKALDLSESVDVEVAVSETQQDSSTSVRRLTAAPRLLSVKLSLAADFGTVAGVSTSEVANAFERAFLDTVESPDASIDPFQYDHHR</sequence>
<dbReference type="InterPro" id="IPR036116">
    <property type="entry name" value="FN3_sf"/>
</dbReference>
<feature type="region of interest" description="Disordered" evidence="1">
    <location>
        <begin position="211"/>
        <end position="240"/>
    </location>
</feature>